<feature type="region of interest" description="Disordered" evidence="1">
    <location>
        <begin position="1"/>
        <end position="253"/>
    </location>
</feature>
<feature type="non-terminal residue" evidence="2">
    <location>
        <position position="1"/>
    </location>
</feature>
<evidence type="ECO:0000313" key="2">
    <source>
        <dbReference type="EMBL" id="CAA9489443.1"/>
    </source>
</evidence>
<accession>A0A6J4SD30</accession>
<dbReference type="AlphaFoldDB" id="A0A6J4SD30"/>
<feature type="compositionally biased region" description="Low complexity" evidence="1">
    <location>
        <begin position="204"/>
        <end position="213"/>
    </location>
</feature>
<keyword evidence="2" id="KW-0378">Hydrolase</keyword>
<gene>
    <name evidence="2" type="ORF">AVDCRST_MAG38-2542</name>
</gene>
<feature type="non-terminal residue" evidence="2">
    <location>
        <position position="253"/>
    </location>
</feature>
<feature type="compositionally biased region" description="Basic residues" evidence="1">
    <location>
        <begin position="48"/>
        <end position="57"/>
    </location>
</feature>
<feature type="compositionally biased region" description="Basic and acidic residues" evidence="1">
    <location>
        <begin position="1"/>
        <end position="25"/>
    </location>
</feature>
<dbReference type="GO" id="GO:0016787">
    <property type="term" value="F:hydrolase activity"/>
    <property type="evidence" value="ECO:0007669"/>
    <property type="project" value="UniProtKB-KW"/>
</dbReference>
<proteinExistence type="predicted"/>
<sequence length="253" mass="27646">VLPVARRRDDPRPRSRGRGDGDAGRRATPWVVDPLDRTSAGSCPLLPRQRRQHHQPRRLCPAPLDGRLRRAAVRLPGIRPQQRPTDRGRVLPRCARGARPTAGPDRRATGANALSRRVAGRRRGPEALARSPARGTGPPVGVHQRPRHGARGPAPRAPEPGPGRVSEPAADTPAHLSPARVARRARRHRRGGARSPALRRRARLQAPRGARPRGSQRPPGAGGRRVDRGDPRLERDGPRRRPGVSRRPGPARL</sequence>
<dbReference type="EMBL" id="CADCVJ010000212">
    <property type="protein sequence ID" value="CAA9489443.1"/>
    <property type="molecule type" value="Genomic_DNA"/>
</dbReference>
<evidence type="ECO:0000256" key="1">
    <source>
        <dbReference type="SAM" id="MobiDB-lite"/>
    </source>
</evidence>
<feature type="compositionally biased region" description="Basic residues" evidence="1">
    <location>
        <begin position="181"/>
        <end position="203"/>
    </location>
</feature>
<organism evidence="2">
    <name type="scientific">uncultured Solirubrobacteraceae bacterium</name>
    <dbReference type="NCBI Taxonomy" id="1162706"/>
    <lineage>
        <taxon>Bacteria</taxon>
        <taxon>Bacillati</taxon>
        <taxon>Actinomycetota</taxon>
        <taxon>Thermoleophilia</taxon>
        <taxon>Solirubrobacterales</taxon>
        <taxon>Solirubrobacteraceae</taxon>
        <taxon>environmental samples</taxon>
    </lineage>
</organism>
<reference evidence="2" key="1">
    <citation type="submission" date="2020-02" db="EMBL/GenBank/DDBJ databases">
        <authorList>
            <person name="Meier V. D."/>
        </authorList>
    </citation>
    <scope>NUCLEOTIDE SEQUENCE</scope>
    <source>
        <strain evidence="2">AVDCRST_MAG38</strain>
    </source>
</reference>
<name>A0A6J4SD30_9ACTN</name>
<feature type="compositionally biased region" description="Basic and acidic residues" evidence="1">
    <location>
        <begin position="224"/>
        <end position="239"/>
    </location>
</feature>
<protein>
    <submittedName>
        <fullName evidence="2">Hydrolase, alpha/beta fold family</fullName>
    </submittedName>
</protein>